<comment type="caution">
    <text evidence="1">The sequence shown here is derived from an EMBL/GenBank/DDBJ whole genome shotgun (WGS) entry which is preliminary data.</text>
</comment>
<reference evidence="1 2" key="1">
    <citation type="submission" date="2014-12" db="EMBL/GenBank/DDBJ databases">
        <title>Draft genome sequence of Paenibacillus kamchatkensis strain B-2647.</title>
        <authorList>
            <person name="Karlyshev A.V."/>
            <person name="Kudryashova E.B."/>
        </authorList>
    </citation>
    <scope>NUCLEOTIDE SEQUENCE [LARGE SCALE GENOMIC DNA]</scope>
    <source>
        <strain evidence="1 2">VKM B-2647</strain>
    </source>
</reference>
<protein>
    <submittedName>
        <fullName evidence="1">Uncharacterized protein</fullName>
    </submittedName>
</protein>
<proteinExistence type="predicted"/>
<dbReference type="EMBL" id="JXAK01000030">
    <property type="protein sequence ID" value="KIL39828.1"/>
    <property type="molecule type" value="Genomic_DNA"/>
</dbReference>
<evidence type="ECO:0000313" key="1">
    <source>
        <dbReference type="EMBL" id="KIL39828.1"/>
    </source>
</evidence>
<evidence type="ECO:0000313" key="2">
    <source>
        <dbReference type="Proteomes" id="UP000031967"/>
    </source>
</evidence>
<name>A0ABR5AGI2_9BACL</name>
<accession>A0ABR5AGI2</accession>
<keyword evidence="2" id="KW-1185">Reference proteome</keyword>
<sequence>MKVRGCGDKVNAFAKEEPADAVLMDDRVSSPAFRRNSCSGPGGDKVLRLAILLRKIQNRAITPLPNRPKLAIKNIFSILRLQ</sequence>
<organism evidence="1 2">
    <name type="scientific">Gordoniibacillus kamchatkensis</name>
    <dbReference type="NCBI Taxonomy" id="1590651"/>
    <lineage>
        <taxon>Bacteria</taxon>
        <taxon>Bacillati</taxon>
        <taxon>Bacillota</taxon>
        <taxon>Bacilli</taxon>
        <taxon>Bacillales</taxon>
        <taxon>Paenibacillaceae</taxon>
        <taxon>Gordoniibacillus</taxon>
    </lineage>
</organism>
<dbReference type="Proteomes" id="UP000031967">
    <property type="component" value="Unassembled WGS sequence"/>
</dbReference>
<gene>
    <name evidence="1" type="ORF">SD70_17310</name>
</gene>